<dbReference type="EMBL" id="MG807320">
    <property type="protein sequence ID" value="AVL95052.1"/>
    <property type="molecule type" value="Genomic_DNA"/>
</dbReference>
<evidence type="ECO:0000313" key="1">
    <source>
        <dbReference type="EMBL" id="AVL95052.1"/>
    </source>
</evidence>
<organism evidence="1 2">
    <name type="scientific">Moumouvirus australiensis</name>
    <dbReference type="NCBI Taxonomy" id="2109587"/>
    <lineage>
        <taxon>Viruses</taxon>
        <taxon>Varidnaviria</taxon>
        <taxon>Bamfordvirae</taxon>
        <taxon>Nucleocytoviricota</taxon>
        <taxon>Megaviricetes</taxon>
        <taxon>Imitervirales</taxon>
        <taxon>Mimiviridae</taxon>
        <taxon>Megamimivirinae</taxon>
        <taxon>Moumouvirus</taxon>
        <taxon>Moumouvirus australiense</taxon>
    </lineage>
</organism>
<protein>
    <submittedName>
        <fullName evidence="1">Uncharacterized protein</fullName>
    </submittedName>
</protein>
<evidence type="ECO:0000313" key="2">
    <source>
        <dbReference type="Proteomes" id="UP000289600"/>
    </source>
</evidence>
<proteinExistence type="predicted"/>
<name>A0A2P1EMH6_9VIRU</name>
<sequence length="317" mass="36401">MCIVADEVDDVSSTKIASFHIAYKLENSPEVIPAQLIVYAANIDSQAESNALILPVHNPGNDYKKIIPLDFSQMEKFFDDISKIYDKWFPKPMTRSLAYTNGYHIENDSLLEVHTVGDYKFSIMPSKIYFNKLDTKQLNVNPMAKAAIDAHNNDYSFIVYQFYNKGKVQVTPFGYICQSHGPDSMIIPTIHGHPHSRSGMGLSGFEQISNFTPIENIHSTDFENEADYDHVIYTLCKNNLTKCLVAEEDVSYMNRVVKKITEDYMGRNIKIYIPKSFIPNMIKISGKKINRNLLIDINKKYFLYDLVMDKNNLQEIY</sequence>
<gene>
    <name evidence="1" type="ORF">mc_666</name>
</gene>
<accession>A0A2P1EMH6</accession>
<dbReference type="Proteomes" id="UP000289600">
    <property type="component" value="Segment"/>
</dbReference>
<reference evidence="2" key="1">
    <citation type="submission" date="2018-01" db="EMBL/GenBank/DDBJ databases">
        <title>Testimony of 'menage a trois' revealed by the proteome of Megavirus virophage.</title>
        <authorList>
            <person name="Jeudy S."/>
            <person name="Bertaux L."/>
            <person name="Alempic J.-M."/>
            <person name="Lartigue A."/>
            <person name="Legendre M."/>
            <person name="Philippe N."/>
            <person name="Beucher L."/>
            <person name="Biondi E."/>
            <person name="Juul S."/>
            <person name="Turner D."/>
            <person name="Coute Y."/>
            <person name="Claverie J.-M."/>
            <person name="Abergel C."/>
        </authorList>
    </citation>
    <scope>NUCLEOTIDE SEQUENCE [LARGE SCALE GENOMIC DNA]</scope>
</reference>
<keyword evidence="2" id="KW-1185">Reference proteome</keyword>